<feature type="domain" description="HTH cro/C1-type" evidence="1">
    <location>
        <begin position="32"/>
        <end position="83"/>
    </location>
</feature>
<dbReference type="EMBL" id="QUNO01000043">
    <property type="protein sequence ID" value="REH17853.1"/>
    <property type="molecule type" value="Genomic_DNA"/>
</dbReference>
<dbReference type="SMART" id="SM00530">
    <property type="entry name" value="HTH_XRE"/>
    <property type="match status" value="1"/>
</dbReference>
<protein>
    <submittedName>
        <fullName evidence="2">Helix-turn-helix protein</fullName>
    </submittedName>
</protein>
<dbReference type="InterPro" id="IPR041413">
    <property type="entry name" value="MLTR_LBD"/>
</dbReference>
<dbReference type="PROSITE" id="PS50943">
    <property type="entry name" value="HTH_CROC1"/>
    <property type="match status" value="1"/>
</dbReference>
<dbReference type="GO" id="GO:0003677">
    <property type="term" value="F:DNA binding"/>
    <property type="evidence" value="ECO:0007669"/>
    <property type="project" value="InterPro"/>
</dbReference>
<comment type="caution">
    <text evidence="2">The sequence shown here is derived from an EMBL/GenBank/DDBJ whole genome shotgun (WGS) entry which is preliminary data.</text>
</comment>
<dbReference type="Gene3D" id="3.30.450.180">
    <property type="match status" value="1"/>
</dbReference>
<keyword evidence="3" id="KW-1185">Reference proteome</keyword>
<evidence type="ECO:0000259" key="1">
    <source>
        <dbReference type="PROSITE" id="PS50943"/>
    </source>
</evidence>
<name>A0A3E0G5W9_9PSEU</name>
<evidence type="ECO:0000313" key="2">
    <source>
        <dbReference type="EMBL" id="REH17853.1"/>
    </source>
</evidence>
<dbReference type="Proteomes" id="UP000256269">
    <property type="component" value="Unassembled WGS sequence"/>
</dbReference>
<dbReference type="PANTHER" id="PTHR35010:SF2">
    <property type="entry name" value="BLL4672 PROTEIN"/>
    <property type="match status" value="1"/>
</dbReference>
<dbReference type="PANTHER" id="PTHR35010">
    <property type="entry name" value="BLL4672 PROTEIN-RELATED"/>
    <property type="match status" value="1"/>
</dbReference>
<dbReference type="RefSeq" id="WP_116182401.1">
    <property type="nucleotide sequence ID" value="NZ_CP144375.1"/>
</dbReference>
<reference evidence="2 3" key="1">
    <citation type="submission" date="2018-08" db="EMBL/GenBank/DDBJ databases">
        <title>Genomic Encyclopedia of Archaeal and Bacterial Type Strains, Phase II (KMG-II): from individual species to whole genera.</title>
        <authorList>
            <person name="Goeker M."/>
        </authorList>
    </citation>
    <scope>NUCLEOTIDE SEQUENCE [LARGE SCALE GENOMIC DNA]</scope>
    <source>
        <strain evidence="2 3">DSM 45791</strain>
    </source>
</reference>
<dbReference type="InterPro" id="IPR001387">
    <property type="entry name" value="Cro/C1-type_HTH"/>
</dbReference>
<proteinExistence type="predicted"/>
<evidence type="ECO:0000313" key="3">
    <source>
        <dbReference type="Proteomes" id="UP000256269"/>
    </source>
</evidence>
<dbReference type="Pfam" id="PF13560">
    <property type="entry name" value="HTH_31"/>
    <property type="match status" value="1"/>
</dbReference>
<gene>
    <name evidence="2" type="ORF">BCF44_14312</name>
</gene>
<dbReference type="InterPro" id="IPR010982">
    <property type="entry name" value="Lambda_DNA-bd_dom_sf"/>
</dbReference>
<dbReference type="CDD" id="cd00093">
    <property type="entry name" value="HTH_XRE"/>
    <property type="match status" value="1"/>
</dbReference>
<accession>A0A3E0G5W9</accession>
<dbReference type="Pfam" id="PF17765">
    <property type="entry name" value="MLTR_LBD"/>
    <property type="match status" value="1"/>
</dbReference>
<dbReference type="SUPFAM" id="SSF47413">
    <property type="entry name" value="lambda repressor-like DNA-binding domains"/>
    <property type="match status" value="1"/>
</dbReference>
<dbReference type="Gene3D" id="1.10.260.40">
    <property type="entry name" value="lambda repressor-like DNA-binding domains"/>
    <property type="match status" value="1"/>
</dbReference>
<organism evidence="2 3">
    <name type="scientific">Kutzneria buriramensis</name>
    <dbReference type="NCBI Taxonomy" id="1045776"/>
    <lineage>
        <taxon>Bacteria</taxon>
        <taxon>Bacillati</taxon>
        <taxon>Actinomycetota</taxon>
        <taxon>Actinomycetes</taxon>
        <taxon>Pseudonocardiales</taxon>
        <taxon>Pseudonocardiaceae</taxon>
        <taxon>Kutzneria</taxon>
    </lineage>
</organism>
<dbReference type="AlphaFoldDB" id="A0A3E0G5W9"/>
<dbReference type="OrthoDB" id="3608749at2"/>
<sequence length="287" mass="31767">MAVQDSEFGRVLRAWRNRAAPEEYGLPVAPGRRAHGLRRPELARLAGVSPDYIAQLEQGRATAPSAHVLGALARTLRLSRDERRHLFRLAGLSVTAESPAGGTLPDAATRVITRLPASPAAVYDVRWNPIAWNPLWTAVMGDPQKRPQRERNMAWRYFTGLPTRVVRGEEDRRRYEETIAADLRATSARYPRDPGLARLIADLLAASPRFREVWETTTVASYERESKVVAHPELGDLHLDCDILTTQQHDVRIVMYTAAPGSDTDRALGELTAAARRAPSGPAEDAS</sequence>